<dbReference type="AlphaFoldDB" id="A0A6J3MD41"/>
<dbReference type="GeneID" id="54358663"/>
<dbReference type="PANTHER" id="PTHR40422">
    <property type="entry name" value="TRANSLATION MACHINERY-ASSOCIATED PROTEIN 17"/>
    <property type="match status" value="1"/>
</dbReference>
<reference evidence="3" key="2">
    <citation type="submission" date="2020-04" db="EMBL/GenBank/DDBJ databases">
        <authorList>
            <consortium name="NCBI Genome Project"/>
        </authorList>
    </citation>
    <scope>NUCLEOTIDE SEQUENCE</scope>
    <source>
        <strain evidence="3">CBS 342.82</strain>
    </source>
</reference>
<reference evidence="3" key="1">
    <citation type="submission" date="2020-01" db="EMBL/GenBank/DDBJ databases">
        <authorList>
            <consortium name="DOE Joint Genome Institute"/>
            <person name="Haridas S."/>
            <person name="Albert R."/>
            <person name="Binder M."/>
            <person name="Bloem J."/>
            <person name="Labutti K."/>
            <person name="Salamov A."/>
            <person name="Andreopoulos B."/>
            <person name="Baker S.E."/>
            <person name="Barry K."/>
            <person name="Bills G."/>
            <person name="Bluhm B.H."/>
            <person name="Cannon C."/>
            <person name="Castanera R."/>
            <person name="Culley D.E."/>
            <person name="Daum C."/>
            <person name="Ezra D."/>
            <person name="Gonzalez J.B."/>
            <person name="Henrissat B."/>
            <person name="Kuo A."/>
            <person name="Liang C."/>
            <person name="Lipzen A."/>
            <person name="Lutzoni F."/>
            <person name="Magnuson J."/>
            <person name="Mondo S."/>
            <person name="Nolan M."/>
            <person name="Ohm R."/>
            <person name="Pangilinan J."/>
            <person name="Park H.-J."/>
            <person name="Ramirez L."/>
            <person name="Alfaro M."/>
            <person name="Sun H."/>
            <person name="Tritt A."/>
            <person name="Yoshinaga Y."/>
            <person name="Zwiers L.-H."/>
            <person name="Turgeon B.G."/>
            <person name="Goodwin S.B."/>
            <person name="Spatafora J.W."/>
            <person name="Crous P.W."/>
            <person name="Grigoriev I.V."/>
        </authorList>
    </citation>
    <scope>NUCLEOTIDE SEQUENCE</scope>
    <source>
        <strain evidence="3">CBS 342.82</strain>
    </source>
</reference>
<keyword evidence="2" id="KW-1185">Reference proteome</keyword>
<name>A0A6J3MD41_9PEZI</name>
<sequence length="153" mass="16709">MAAVGHSITSEAFALAIKDLPLENIYTKAAELQNSITHLLTSNVQMQPFAEEGDVVCRDAIRENDEVIKRMEERVGLCRSEVESRGQVWMGGHTTNTEGSAGDVVPNGVNGHAQEANGEQPRQSSGRLNDEELRRQLEAQLGADDDEDEGVHL</sequence>
<evidence type="ECO:0000313" key="3">
    <source>
        <dbReference type="RefSeq" id="XP_033462834.1"/>
    </source>
</evidence>
<protein>
    <submittedName>
        <fullName evidence="3">Uncharacterized protein</fullName>
    </submittedName>
</protein>
<organism evidence="3">
    <name type="scientific">Dissoconium aciculare CBS 342.82</name>
    <dbReference type="NCBI Taxonomy" id="1314786"/>
    <lineage>
        <taxon>Eukaryota</taxon>
        <taxon>Fungi</taxon>
        <taxon>Dikarya</taxon>
        <taxon>Ascomycota</taxon>
        <taxon>Pezizomycotina</taxon>
        <taxon>Dothideomycetes</taxon>
        <taxon>Dothideomycetidae</taxon>
        <taxon>Mycosphaerellales</taxon>
        <taxon>Dissoconiaceae</taxon>
        <taxon>Dissoconium</taxon>
    </lineage>
</organism>
<dbReference type="GO" id="GO:0030674">
    <property type="term" value="F:protein-macromolecule adaptor activity"/>
    <property type="evidence" value="ECO:0007669"/>
    <property type="project" value="TreeGrafter"/>
</dbReference>
<dbReference type="InterPro" id="IPR038966">
    <property type="entry name" value="TMA17"/>
</dbReference>
<gene>
    <name evidence="3" type="ORF">K489DRAFT_312439</name>
</gene>
<dbReference type="GO" id="GO:0070682">
    <property type="term" value="P:proteasome regulatory particle assembly"/>
    <property type="evidence" value="ECO:0007669"/>
    <property type="project" value="InterPro"/>
</dbReference>
<dbReference type="RefSeq" id="XP_033462834.1">
    <property type="nucleotide sequence ID" value="XM_033600863.1"/>
</dbReference>
<proteinExistence type="predicted"/>
<evidence type="ECO:0000256" key="1">
    <source>
        <dbReference type="SAM" id="MobiDB-lite"/>
    </source>
</evidence>
<feature type="compositionally biased region" description="Basic and acidic residues" evidence="1">
    <location>
        <begin position="128"/>
        <end position="137"/>
    </location>
</feature>
<feature type="region of interest" description="Disordered" evidence="1">
    <location>
        <begin position="88"/>
        <end position="153"/>
    </location>
</feature>
<dbReference type="PANTHER" id="PTHR40422:SF1">
    <property type="entry name" value="TRANSLATION MACHINERY-ASSOCIATED PROTEIN 17"/>
    <property type="match status" value="1"/>
</dbReference>
<dbReference type="Proteomes" id="UP000504637">
    <property type="component" value="Unplaced"/>
</dbReference>
<reference evidence="3" key="3">
    <citation type="submission" date="2025-08" db="UniProtKB">
        <authorList>
            <consortium name="RefSeq"/>
        </authorList>
    </citation>
    <scope>IDENTIFICATION</scope>
    <source>
        <strain evidence="3">CBS 342.82</strain>
    </source>
</reference>
<dbReference type="OrthoDB" id="548474at2759"/>
<evidence type="ECO:0000313" key="2">
    <source>
        <dbReference type="Proteomes" id="UP000504637"/>
    </source>
</evidence>
<feature type="compositionally biased region" description="Acidic residues" evidence="1">
    <location>
        <begin position="143"/>
        <end position="153"/>
    </location>
</feature>
<accession>A0A6J3MD41</accession>